<dbReference type="Proteomes" id="UP000009168">
    <property type="component" value="Unassembled WGS sequence"/>
</dbReference>
<evidence type="ECO:0000256" key="2">
    <source>
        <dbReference type="SAM" id="MobiDB-lite"/>
    </source>
</evidence>
<evidence type="ECO:0000313" key="4">
    <source>
        <dbReference type="EMBL" id="EAR83990.1"/>
    </source>
</evidence>
<feature type="domain" description="Nudix hydrolase" evidence="3">
    <location>
        <begin position="252"/>
        <end position="379"/>
    </location>
</feature>
<proteinExistence type="predicted"/>
<dbReference type="eggNOG" id="ENOG502QRT6">
    <property type="taxonomic scope" value="Eukaryota"/>
</dbReference>
<evidence type="ECO:0000313" key="5">
    <source>
        <dbReference type="Proteomes" id="UP000009168"/>
    </source>
</evidence>
<accession>I7LT01</accession>
<dbReference type="SUPFAM" id="SSF55811">
    <property type="entry name" value="Nudix"/>
    <property type="match status" value="2"/>
</dbReference>
<dbReference type="KEGG" id="tet:TTHERM_00760370"/>
<dbReference type="EMBL" id="GG662440">
    <property type="protein sequence ID" value="EAR83990.1"/>
    <property type="molecule type" value="Genomic_DNA"/>
</dbReference>
<gene>
    <name evidence="4" type="ORF">TTHERM_00760370</name>
</gene>
<dbReference type="InParanoid" id="I7LT01"/>
<dbReference type="CDD" id="cd02883">
    <property type="entry name" value="NUDIX_Hydrolase"/>
    <property type="match status" value="1"/>
</dbReference>
<name>I7LT01_TETTS</name>
<dbReference type="InterPro" id="IPR020084">
    <property type="entry name" value="NUDIX_hydrolase_CS"/>
</dbReference>
<dbReference type="OrthoDB" id="447842at2759"/>
<feature type="domain" description="Nudix hydrolase" evidence="3">
    <location>
        <begin position="48"/>
        <end position="174"/>
    </location>
</feature>
<dbReference type="GO" id="GO:0006167">
    <property type="term" value="P:AMP biosynthetic process"/>
    <property type="evidence" value="ECO:0007669"/>
    <property type="project" value="TreeGrafter"/>
</dbReference>
<keyword evidence="5" id="KW-1185">Reference proteome</keyword>
<dbReference type="HOGENOM" id="CLU_689817_0_0_1"/>
<organism evidence="4 5">
    <name type="scientific">Tetrahymena thermophila (strain SB210)</name>
    <dbReference type="NCBI Taxonomy" id="312017"/>
    <lineage>
        <taxon>Eukaryota</taxon>
        <taxon>Sar</taxon>
        <taxon>Alveolata</taxon>
        <taxon>Ciliophora</taxon>
        <taxon>Intramacronucleata</taxon>
        <taxon>Oligohymenophorea</taxon>
        <taxon>Hymenostomatida</taxon>
        <taxon>Tetrahymenina</taxon>
        <taxon>Tetrahymenidae</taxon>
        <taxon>Tetrahymena</taxon>
    </lineage>
</organism>
<dbReference type="PANTHER" id="PTHR21340">
    <property type="entry name" value="DIADENOSINE 5,5-P1,P4-TETRAPHOSPHATE PYROPHOSPHOHYDROLASE MUTT"/>
    <property type="match status" value="1"/>
</dbReference>
<dbReference type="InterPro" id="IPR000086">
    <property type="entry name" value="NUDIX_hydrolase_dom"/>
</dbReference>
<dbReference type="InterPro" id="IPR051325">
    <property type="entry name" value="Nudix_hydrolase_domain"/>
</dbReference>
<dbReference type="Gene3D" id="3.90.79.10">
    <property type="entry name" value="Nucleoside Triphosphate Pyrophosphohydrolase"/>
    <property type="match status" value="2"/>
</dbReference>
<keyword evidence="1 4" id="KW-0378">Hydrolase</keyword>
<dbReference type="RefSeq" id="XP_001031653.1">
    <property type="nucleotide sequence ID" value="XM_001031653.3"/>
</dbReference>
<dbReference type="InterPro" id="IPR015797">
    <property type="entry name" value="NUDIX_hydrolase-like_dom_sf"/>
</dbReference>
<dbReference type="GO" id="GO:0006754">
    <property type="term" value="P:ATP biosynthetic process"/>
    <property type="evidence" value="ECO:0007669"/>
    <property type="project" value="TreeGrafter"/>
</dbReference>
<evidence type="ECO:0000256" key="1">
    <source>
        <dbReference type="ARBA" id="ARBA00022801"/>
    </source>
</evidence>
<sequence length="400" mass="45927">MGNKQQISDQNTQRLSNQKENIQQIQGQESKMNFNQLKQQLIKEQKTFSMLGVSLVIARNNQGKFLAVKENYNQGWWIPGGLVDPPEDFVTAAIRETQEEAGIDIEIKGILRIEHNFKKSARYKVVFYGEPKDQNQIPKQIPDSETQEARWVTLKELEELGKQPPYLRGKELLYFGSYIENGGPIYPLSIIETTLVNTFNFKNQATANNKNTSDKMEIEYQLNQQNNQVQKQNQNDKNIVPLNVKLQNAPSNQMIGLSLIVIRNQEGKFLAVKETKNRGWWLPGGKVDPPEDFISAAIRESKEEAGIDINVKGVLRIEQDYRKGFLRYKVVFYAEPIDQKQKPKDFADNESEEAAWVTLKELKVLGNSPPYLRGTELLEFGQYLEKGGPYYPLDIIKQLK</sequence>
<dbReference type="AlphaFoldDB" id="I7LT01"/>
<evidence type="ECO:0000259" key="3">
    <source>
        <dbReference type="PROSITE" id="PS51462"/>
    </source>
</evidence>
<dbReference type="GO" id="GO:0004081">
    <property type="term" value="F:bis(5'-nucleosyl)-tetraphosphatase (asymmetrical) activity"/>
    <property type="evidence" value="ECO:0007669"/>
    <property type="project" value="TreeGrafter"/>
</dbReference>
<dbReference type="PANTHER" id="PTHR21340:SF0">
    <property type="entry name" value="BIS(5'-NUCLEOSYL)-TETRAPHOSPHATASE [ASYMMETRICAL]"/>
    <property type="match status" value="1"/>
</dbReference>
<dbReference type="Pfam" id="PF00293">
    <property type="entry name" value="NUDIX"/>
    <property type="match status" value="2"/>
</dbReference>
<reference evidence="5" key="1">
    <citation type="journal article" date="2006" name="PLoS Biol.">
        <title>Macronuclear genome sequence of the ciliate Tetrahymena thermophila, a model eukaryote.</title>
        <authorList>
            <person name="Eisen J.A."/>
            <person name="Coyne R.S."/>
            <person name="Wu M."/>
            <person name="Wu D."/>
            <person name="Thiagarajan M."/>
            <person name="Wortman J.R."/>
            <person name="Badger J.H."/>
            <person name="Ren Q."/>
            <person name="Amedeo P."/>
            <person name="Jones K.M."/>
            <person name="Tallon L.J."/>
            <person name="Delcher A.L."/>
            <person name="Salzberg S.L."/>
            <person name="Silva J.C."/>
            <person name="Haas B.J."/>
            <person name="Majoros W.H."/>
            <person name="Farzad M."/>
            <person name="Carlton J.M."/>
            <person name="Smith R.K. Jr."/>
            <person name="Garg J."/>
            <person name="Pearlman R.E."/>
            <person name="Karrer K.M."/>
            <person name="Sun L."/>
            <person name="Manning G."/>
            <person name="Elde N.C."/>
            <person name="Turkewitz A.P."/>
            <person name="Asai D.J."/>
            <person name="Wilkes D.E."/>
            <person name="Wang Y."/>
            <person name="Cai H."/>
            <person name="Collins K."/>
            <person name="Stewart B.A."/>
            <person name="Lee S.R."/>
            <person name="Wilamowska K."/>
            <person name="Weinberg Z."/>
            <person name="Ruzzo W.L."/>
            <person name="Wloga D."/>
            <person name="Gaertig J."/>
            <person name="Frankel J."/>
            <person name="Tsao C.-C."/>
            <person name="Gorovsky M.A."/>
            <person name="Keeling P.J."/>
            <person name="Waller R.F."/>
            <person name="Patron N.J."/>
            <person name="Cherry J.M."/>
            <person name="Stover N.A."/>
            <person name="Krieger C.J."/>
            <person name="del Toro C."/>
            <person name="Ryder H.F."/>
            <person name="Williamson S.C."/>
            <person name="Barbeau R.A."/>
            <person name="Hamilton E.P."/>
            <person name="Orias E."/>
        </authorList>
    </citation>
    <scope>NUCLEOTIDE SEQUENCE [LARGE SCALE GENOMIC DNA]</scope>
    <source>
        <strain evidence="5">SB210</strain>
    </source>
</reference>
<dbReference type="PROSITE" id="PS51462">
    <property type="entry name" value="NUDIX"/>
    <property type="match status" value="2"/>
</dbReference>
<feature type="region of interest" description="Disordered" evidence="2">
    <location>
        <begin position="1"/>
        <end position="21"/>
    </location>
</feature>
<protein>
    <submittedName>
        <fullName evidence="4">NUDIX hydrolase</fullName>
    </submittedName>
</protein>
<dbReference type="PROSITE" id="PS00893">
    <property type="entry name" value="NUDIX_BOX"/>
    <property type="match status" value="2"/>
</dbReference>
<dbReference type="GeneID" id="7825034"/>